<dbReference type="AlphaFoldDB" id="A0A8S1RFI6"/>
<reference evidence="3" key="1">
    <citation type="submission" date="2021-01" db="EMBL/GenBank/DDBJ databases">
        <authorList>
            <consortium name="Genoscope - CEA"/>
            <person name="William W."/>
        </authorList>
    </citation>
    <scope>NUCLEOTIDE SEQUENCE</scope>
</reference>
<dbReference type="Proteomes" id="UP000692954">
    <property type="component" value="Unassembled WGS sequence"/>
</dbReference>
<accession>A0A8S1RFI6</accession>
<dbReference type="SMART" id="SM00173">
    <property type="entry name" value="RAS"/>
    <property type="match status" value="1"/>
</dbReference>
<dbReference type="NCBIfam" id="TIGR00231">
    <property type="entry name" value="small_GTP"/>
    <property type="match status" value="1"/>
</dbReference>
<dbReference type="PROSITE" id="PS51420">
    <property type="entry name" value="RHO"/>
    <property type="match status" value="1"/>
</dbReference>
<evidence type="ECO:0000313" key="4">
    <source>
        <dbReference type="Proteomes" id="UP000692954"/>
    </source>
</evidence>
<organism evidence="3 4">
    <name type="scientific">Paramecium sonneborni</name>
    <dbReference type="NCBI Taxonomy" id="65129"/>
    <lineage>
        <taxon>Eukaryota</taxon>
        <taxon>Sar</taxon>
        <taxon>Alveolata</taxon>
        <taxon>Ciliophora</taxon>
        <taxon>Intramacronucleata</taxon>
        <taxon>Oligohymenophorea</taxon>
        <taxon>Peniculida</taxon>
        <taxon>Parameciidae</taxon>
        <taxon>Paramecium</taxon>
    </lineage>
</organism>
<evidence type="ECO:0000313" key="3">
    <source>
        <dbReference type="EMBL" id="CAD8126708.1"/>
    </source>
</evidence>
<dbReference type="GO" id="GO:0003924">
    <property type="term" value="F:GTPase activity"/>
    <property type="evidence" value="ECO:0007669"/>
    <property type="project" value="InterPro"/>
</dbReference>
<evidence type="ECO:0000256" key="1">
    <source>
        <dbReference type="ARBA" id="ARBA00022741"/>
    </source>
</evidence>
<dbReference type="Pfam" id="PF00071">
    <property type="entry name" value="Ras"/>
    <property type="match status" value="1"/>
</dbReference>
<dbReference type="PROSITE" id="PS51421">
    <property type="entry name" value="RAS"/>
    <property type="match status" value="1"/>
</dbReference>
<dbReference type="InterPro" id="IPR003578">
    <property type="entry name" value="Small_GTPase_Rho"/>
</dbReference>
<dbReference type="SMART" id="SM00175">
    <property type="entry name" value="RAB"/>
    <property type="match status" value="1"/>
</dbReference>
<dbReference type="PROSITE" id="PS51419">
    <property type="entry name" value="RAB"/>
    <property type="match status" value="1"/>
</dbReference>
<proteinExistence type="predicted"/>
<keyword evidence="4" id="KW-1185">Reference proteome</keyword>
<comment type="caution">
    <text evidence="3">The sequence shown here is derived from an EMBL/GenBank/DDBJ whole genome shotgun (WGS) entry which is preliminary data.</text>
</comment>
<gene>
    <name evidence="3" type="ORF">PSON_ATCC_30995.1.T1700005</name>
</gene>
<dbReference type="CDD" id="cd00157">
    <property type="entry name" value="Rho"/>
    <property type="match status" value="1"/>
</dbReference>
<dbReference type="SMART" id="SM00174">
    <property type="entry name" value="RHO"/>
    <property type="match status" value="1"/>
</dbReference>
<dbReference type="PANTHER" id="PTHR24072">
    <property type="entry name" value="RHO FAMILY GTPASE"/>
    <property type="match status" value="1"/>
</dbReference>
<dbReference type="InterPro" id="IPR001806">
    <property type="entry name" value="Small_GTPase"/>
</dbReference>
<keyword evidence="2" id="KW-0342">GTP-binding</keyword>
<keyword evidence="1" id="KW-0547">Nucleotide-binding</keyword>
<dbReference type="InterPro" id="IPR005225">
    <property type="entry name" value="Small_GTP-bd"/>
</dbReference>
<name>A0A8S1RFI6_9CILI</name>
<protein>
    <submittedName>
        <fullName evidence="3">Uncharacterized protein</fullName>
    </submittedName>
</protein>
<sequence length="209" mass="24346">MKNFKEAISLKFVIIGDCGVGKSSVIYSYQKGQFQPDLIPIPFENFIIQDKNDENQNIILNLQEISGSDDYRSLRPSYYESADLFLIIFSVIDSNSFDHAISKWYPELNQNQYLQIPKIFLGNKIDLREIKNNQHINNSFAQKIIQAYKIQYFECSALTQEGINQVFKEASKRIIKIKKENQIENNGNKLCFEINHQITKEEEPCCLIF</sequence>
<dbReference type="EMBL" id="CAJJDN010000170">
    <property type="protein sequence ID" value="CAD8126708.1"/>
    <property type="molecule type" value="Genomic_DNA"/>
</dbReference>
<dbReference type="GO" id="GO:0005525">
    <property type="term" value="F:GTP binding"/>
    <property type="evidence" value="ECO:0007669"/>
    <property type="project" value="UniProtKB-KW"/>
</dbReference>
<dbReference type="OrthoDB" id="8830751at2759"/>
<evidence type="ECO:0000256" key="2">
    <source>
        <dbReference type="ARBA" id="ARBA00023134"/>
    </source>
</evidence>
<dbReference type="GO" id="GO:0007264">
    <property type="term" value="P:small GTPase-mediated signal transduction"/>
    <property type="evidence" value="ECO:0007669"/>
    <property type="project" value="InterPro"/>
</dbReference>